<keyword evidence="1" id="KW-0732">Signal</keyword>
<dbReference type="CDD" id="cd14948">
    <property type="entry name" value="BACON"/>
    <property type="match status" value="1"/>
</dbReference>
<dbReference type="STRING" id="867902.Ornrh_0285"/>
<dbReference type="RefSeq" id="WP_014790137.1">
    <property type="nucleotide sequence ID" value="NC_018016.1"/>
</dbReference>
<feature type="chain" id="PRO_5003684529" description="BACON domain-containing protein" evidence="1">
    <location>
        <begin position="20"/>
        <end position="504"/>
    </location>
</feature>
<evidence type="ECO:0000259" key="2">
    <source>
        <dbReference type="Pfam" id="PF13004"/>
    </source>
</evidence>
<keyword evidence="4" id="KW-1185">Reference proteome</keyword>
<dbReference type="KEGG" id="orh:Ornrh_0285"/>
<evidence type="ECO:0000313" key="4">
    <source>
        <dbReference type="Proteomes" id="UP000006051"/>
    </source>
</evidence>
<dbReference type="InterPro" id="IPR024361">
    <property type="entry name" value="BACON"/>
</dbReference>
<dbReference type="Gene3D" id="2.60.40.10">
    <property type="entry name" value="Immunoglobulins"/>
    <property type="match status" value="2"/>
</dbReference>
<dbReference type="PROSITE" id="PS51257">
    <property type="entry name" value="PROKAR_LIPOPROTEIN"/>
    <property type="match status" value="1"/>
</dbReference>
<accession>I3ZXS3</accession>
<dbReference type="GeneID" id="71568563"/>
<proteinExistence type="predicted"/>
<gene>
    <name evidence="3" type="ordered locus">Ornrh_0285</name>
</gene>
<protein>
    <recommendedName>
        <fullName evidence="2">BACON domain-containing protein</fullName>
    </recommendedName>
</protein>
<dbReference type="EMBL" id="CP003283">
    <property type="protein sequence ID" value="AFL96507.1"/>
    <property type="molecule type" value="Genomic_DNA"/>
</dbReference>
<dbReference type="HOGENOM" id="CLU_558790_0_0_10"/>
<dbReference type="Pfam" id="PF13004">
    <property type="entry name" value="BACON"/>
    <property type="match status" value="1"/>
</dbReference>
<name>I3ZXS3_ORNRL</name>
<evidence type="ECO:0000256" key="1">
    <source>
        <dbReference type="SAM" id="SignalP"/>
    </source>
</evidence>
<feature type="domain" description="BACON" evidence="2">
    <location>
        <begin position="68"/>
        <end position="113"/>
    </location>
</feature>
<dbReference type="eggNOG" id="ENOG5030FCP">
    <property type="taxonomic scope" value="Bacteria"/>
</dbReference>
<dbReference type="InterPro" id="IPR013783">
    <property type="entry name" value="Ig-like_fold"/>
</dbReference>
<feature type="signal peptide" evidence="1">
    <location>
        <begin position="1"/>
        <end position="19"/>
    </location>
</feature>
<reference evidence="3 4" key="1">
    <citation type="submission" date="2012-06" db="EMBL/GenBank/DDBJ databases">
        <title>The complete genome of Ornithobacterium rhinotracheale DSM 15997.</title>
        <authorList>
            <consortium name="US DOE Joint Genome Institute (JGI-PGF)"/>
            <person name="Lucas S."/>
            <person name="Copeland A."/>
            <person name="Lapidus A."/>
            <person name="Goodwin L."/>
            <person name="Pitluck S."/>
            <person name="Peters L."/>
            <person name="Mikhailova N."/>
            <person name="Teshima H."/>
            <person name="Kyrpides N."/>
            <person name="Mavromatis K."/>
            <person name="Pagani I."/>
            <person name="Ivanova N."/>
            <person name="Ovchinnikova G."/>
            <person name="Zeytun A."/>
            <person name="Detter J.C."/>
            <person name="Han C."/>
            <person name="Land M."/>
            <person name="Hauser L."/>
            <person name="Markowitz V."/>
            <person name="Cheng J.-F."/>
            <person name="Hugenholtz P."/>
            <person name="Woyke T."/>
            <person name="Wu D."/>
            <person name="Lang E."/>
            <person name="Kopitz M."/>
            <person name="Brambilla E."/>
            <person name="Klenk H.-P."/>
            <person name="Eisen J.A."/>
        </authorList>
    </citation>
    <scope>NUCLEOTIDE SEQUENCE [LARGE SCALE GENOMIC DNA]</scope>
    <source>
        <strain evidence="4">ATCC 51463 / DSM 15997 / CCUG 23171 / LMG 9086</strain>
    </source>
</reference>
<dbReference type="Proteomes" id="UP000006051">
    <property type="component" value="Chromosome"/>
</dbReference>
<sequence>MKKLFFRGALFFLSLSSLGLTSCSDDDKNVDVPQLFIKEKDILVPKSGIEKTLNLETNVKDLKILVSDSWIHASFSQNSLIIRVDENNQAGDRSGYVEVVAKDIKKTIAITQEGEAVKVMANPEELIVASPLGDYSVQIVANTNNFRYLSSVSWISGIRIDYENSEVFFHVNANDGAEARTGEISFISNGNVVGKLVIKQKSESDNYILPSFEFGLNTAELKLYEEDRNSELARETDTGTGTLLNFRLKNNIFDEVSYLVNLNRYVKSSIYAKGGTLSNENQESFENYLRENGFIEKIVKGFENTLSLNEIDKKVFINEEKQVRIEFMNDKGHNHYTATYFPKQLAPQATLKTFPFFKKGATLEEVKAYELQNGGKLIEEKSRFKYEQNGYIKNQLYFEVEEDTNILNRNYWVYESDPSKDKQGLVQITNYYTDSNIAFYQGKDGKYYLTNEFIELAKQNNYDFIRYLATSDTYLFQNNVSKETLRLKWYKDKNYGWVVKIWIF</sequence>
<dbReference type="AlphaFoldDB" id="I3ZXS3"/>
<evidence type="ECO:0000313" key="3">
    <source>
        <dbReference type="EMBL" id="AFL96507.1"/>
    </source>
</evidence>
<organism evidence="3 4">
    <name type="scientific">Ornithobacterium rhinotracheale (strain ATCC 51463 / DSM 15997 / CCUG 23171 / CIP 104009 / LMG 9086)</name>
    <dbReference type="NCBI Taxonomy" id="867902"/>
    <lineage>
        <taxon>Bacteria</taxon>
        <taxon>Pseudomonadati</taxon>
        <taxon>Bacteroidota</taxon>
        <taxon>Flavobacteriia</taxon>
        <taxon>Flavobacteriales</taxon>
        <taxon>Weeksellaceae</taxon>
        <taxon>Ornithobacterium</taxon>
    </lineage>
</organism>
<dbReference type="GeneID" id="97257056"/>